<feature type="compositionally biased region" description="Basic and acidic residues" evidence="1">
    <location>
        <begin position="63"/>
        <end position="72"/>
    </location>
</feature>
<evidence type="ECO:0000313" key="2">
    <source>
        <dbReference type="EMBL" id="KAL0957666.1"/>
    </source>
</evidence>
<evidence type="ECO:0000313" key="3">
    <source>
        <dbReference type="Proteomes" id="UP001556367"/>
    </source>
</evidence>
<dbReference type="EMBL" id="JASNQZ010000005">
    <property type="protein sequence ID" value="KAL0957666.1"/>
    <property type="molecule type" value="Genomic_DNA"/>
</dbReference>
<keyword evidence="3" id="KW-1185">Reference proteome</keyword>
<feature type="compositionally biased region" description="Basic and acidic residues" evidence="1">
    <location>
        <begin position="89"/>
        <end position="105"/>
    </location>
</feature>
<feature type="region of interest" description="Disordered" evidence="1">
    <location>
        <begin position="63"/>
        <end position="105"/>
    </location>
</feature>
<reference evidence="3" key="1">
    <citation type="submission" date="2024-06" db="EMBL/GenBank/DDBJ databases">
        <title>Multi-omics analyses provide insights into the biosynthesis of the anticancer antibiotic pleurotin in Hohenbuehelia grisea.</title>
        <authorList>
            <person name="Weaver J.A."/>
            <person name="Alberti F."/>
        </authorList>
    </citation>
    <scope>NUCLEOTIDE SEQUENCE [LARGE SCALE GENOMIC DNA]</scope>
    <source>
        <strain evidence="3">T-177</strain>
    </source>
</reference>
<evidence type="ECO:0000256" key="1">
    <source>
        <dbReference type="SAM" id="MobiDB-lite"/>
    </source>
</evidence>
<gene>
    <name evidence="2" type="ORF">HGRIS_001447</name>
</gene>
<proteinExistence type="predicted"/>
<dbReference type="Proteomes" id="UP001556367">
    <property type="component" value="Unassembled WGS sequence"/>
</dbReference>
<organism evidence="2 3">
    <name type="scientific">Hohenbuehelia grisea</name>
    <dbReference type="NCBI Taxonomy" id="104357"/>
    <lineage>
        <taxon>Eukaryota</taxon>
        <taxon>Fungi</taxon>
        <taxon>Dikarya</taxon>
        <taxon>Basidiomycota</taxon>
        <taxon>Agaricomycotina</taxon>
        <taxon>Agaricomycetes</taxon>
        <taxon>Agaricomycetidae</taxon>
        <taxon>Agaricales</taxon>
        <taxon>Pleurotineae</taxon>
        <taxon>Pleurotaceae</taxon>
        <taxon>Hohenbuehelia</taxon>
    </lineage>
</organism>
<comment type="caution">
    <text evidence="2">The sequence shown here is derived from an EMBL/GenBank/DDBJ whole genome shotgun (WGS) entry which is preliminary data.</text>
</comment>
<protein>
    <submittedName>
        <fullName evidence="2">Uncharacterized protein</fullName>
    </submittedName>
</protein>
<accession>A0ABR3JQ51</accession>
<name>A0ABR3JQ51_9AGAR</name>
<sequence length="105" mass="11675">MVEGVEEGMRDCGKPEKLQEASIASHWTAMWKGGRWERLATHSNDADTRVGVVTAGKWEALSDSRDINDHGSRPNRGRHGKAPFPVFDAHGKGWHERSAPADEWA</sequence>